<dbReference type="Ensembl" id="ENSMLET00000006764.1">
    <property type="protein sequence ID" value="ENSMLEP00000001566.1"/>
    <property type="gene ID" value="ENSMLEG00000006099.1"/>
</dbReference>
<accession>A0A2K5XE32</accession>
<evidence type="ECO:0000313" key="2">
    <source>
        <dbReference type="Ensembl" id="ENSMLEP00000001566.1"/>
    </source>
</evidence>
<dbReference type="OMA" id="ICGRQCH"/>
<evidence type="ECO:0000313" key="3">
    <source>
        <dbReference type="Proteomes" id="UP000233140"/>
    </source>
</evidence>
<organism evidence="2 3">
    <name type="scientific">Mandrillus leucophaeus</name>
    <name type="common">Drill</name>
    <name type="synonym">Papio leucophaeus</name>
    <dbReference type="NCBI Taxonomy" id="9568"/>
    <lineage>
        <taxon>Eukaryota</taxon>
        <taxon>Metazoa</taxon>
        <taxon>Chordata</taxon>
        <taxon>Craniata</taxon>
        <taxon>Vertebrata</taxon>
        <taxon>Euteleostomi</taxon>
        <taxon>Mammalia</taxon>
        <taxon>Eutheria</taxon>
        <taxon>Euarchontoglires</taxon>
        <taxon>Primates</taxon>
        <taxon>Haplorrhini</taxon>
        <taxon>Catarrhini</taxon>
        <taxon>Cercopithecidae</taxon>
        <taxon>Cercopithecinae</taxon>
        <taxon>Mandrillus</taxon>
    </lineage>
</organism>
<evidence type="ECO:0000256" key="1">
    <source>
        <dbReference type="SAM" id="MobiDB-lite"/>
    </source>
</evidence>
<name>A0A2K5XE32_MANLE</name>
<sequence>MYLSVTESDLNEGNSALTVPDQTEAPSVMETASRSSGRRLATQAWCWTADGLDHSLLPLGSRAPSIQLACGPDLANQHIPTGLGGPSLDRSAKDLHQSHLSDEGRPQAFVRHQLCLGSLSGKCICGHRCRFPTF</sequence>
<protein>
    <submittedName>
        <fullName evidence="2">Uncharacterized protein</fullName>
    </submittedName>
</protein>
<dbReference type="AlphaFoldDB" id="A0A2K5XE32"/>
<dbReference type="Proteomes" id="UP000233140">
    <property type="component" value="Unassembled WGS sequence"/>
</dbReference>
<keyword evidence="3" id="KW-1185">Reference proteome</keyword>
<feature type="compositionally biased region" description="Polar residues" evidence="1">
    <location>
        <begin position="1"/>
        <end position="35"/>
    </location>
</feature>
<feature type="region of interest" description="Disordered" evidence="1">
    <location>
        <begin position="1"/>
        <end position="39"/>
    </location>
</feature>
<proteinExistence type="predicted"/>
<reference evidence="2" key="2">
    <citation type="submission" date="2025-09" db="UniProtKB">
        <authorList>
            <consortium name="Ensembl"/>
        </authorList>
    </citation>
    <scope>IDENTIFICATION</scope>
</reference>
<reference evidence="2" key="1">
    <citation type="submission" date="2025-08" db="UniProtKB">
        <authorList>
            <consortium name="Ensembl"/>
        </authorList>
    </citation>
    <scope>IDENTIFICATION</scope>
</reference>
<dbReference type="GeneTree" id="ENSGT00910000147247"/>